<dbReference type="Pfam" id="PF00881">
    <property type="entry name" value="Nitroreductase"/>
    <property type="match status" value="1"/>
</dbReference>
<name>A0A1G6AAP0_EUBOX</name>
<dbReference type="SUPFAM" id="SSF55469">
    <property type="entry name" value="FMN-dependent nitroreductase-like"/>
    <property type="match status" value="1"/>
</dbReference>
<dbReference type="PANTHER" id="PTHR43673">
    <property type="entry name" value="NAD(P)H NITROREDUCTASE YDGI-RELATED"/>
    <property type="match status" value="1"/>
</dbReference>
<comment type="similarity">
    <text evidence="1">Belongs to the nitroreductase family.</text>
</comment>
<evidence type="ECO:0000256" key="2">
    <source>
        <dbReference type="ARBA" id="ARBA00023002"/>
    </source>
</evidence>
<dbReference type="Gene3D" id="3.40.109.10">
    <property type="entry name" value="NADH Oxidase"/>
    <property type="match status" value="1"/>
</dbReference>
<dbReference type="EMBL" id="FMXR01000005">
    <property type="protein sequence ID" value="SDB05498.1"/>
    <property type="molecule type" value="Genomic_DNA"/>
</dbReference>
<dbReference type="RefSeq" id="WP_090171631.1">
    <property type="nucleotide sequence ID" value="NZ_FMXR01000005.1"/>
</dbReference>
<evidence type="ECO:0000259" key="3">
    <source>
        <dbReference type="Pfam" id="PF00881"/>
    </source>
</evidence>
<keyword evidence="5" id="KW-1185">Reference proteome</keyword>
<feature type="domain" description="Nitroreductase" evidence="3">
    <location>
        <begin position="8"/>
        <end position="159"/>
    </location>
</feature>
<dbReference type="PANTHER" id="PTHR43673:SF10">
    <property type="entry name" value="NADH DEHYDROGENASE_NAD(P)H NITROREDUCTASE XCC3605-RELATED"/>
    <property type="match status" value="1"/>
</dbReference>
<evidence type="ECO:0000313" key="5">
    <source>
        <dbReference type="Proteomes" id="UP000199228"/>
    </source>
</evidence>
<evidence type="ECO:0000256" key="1">
    <source>
        <dbReference type="ARBA" id="ARBA00007118"/>
    </source>
</evidence>
<gene>
    <name evidence="4" type="ORF">SAMN02910417_00361</name>
</gene>
<evidence type="ECO:0000313" key="4">
    <source>
        <dbReference type="EMBL" id="SDB05498.1"/>
    </source>
</evidence>
<reference evidence="4 5" key="1">
    <citation type="submission" date="2016-10" db="EMBL/GenBank/DDBJ databases">
        <authorList>
            <person name="de Groot N.N."/>
        </authorList>
    </citation>
    <scope>NUCLEOTIDE SEQUENCE [LARGE SCALE GENOMIC DNA]</scope>
    <source>
        <strain evidence="4 5">DSM 3217</strain>
    </source>
</reference>
<organism evidence="4 5">
    <name type="scientific">Eubacterium oxidoreducens</name>
    <dbReference type="NCBI Taxonomy" id="1732"/>
    <lineage>
        <taxon>Bacteria</taxon>
        <taxon>Bacillati</taxon>
        <taxon>Bacillota</taxon>
        <taxon>Clostridia</taxon>
        <taxon>Eubacteriales</taxon>
        <taxon>Eubacteriaceae</taxon>
        <taxon>Eubacterium</taxon>
    </lineage>
</organism>
<dbReference type="InterPro" id="IPR000415">
    <property type="entry name" value="Nitroreductase-like"/>
</dbReference>
<keyword evidence="2" id="KW-0560">Oxidoreductase</keyword>
<sequence length="179" mass="19918">MEFQKVAQTRRSIRKYDASKHVTKEQIEQMIQAAIYAPSWKNAQTARYYVAMSQEAMEDVKAALPDFNVKSIEGAGAIVVASFVKNRSGYERDGAATTELDHNEWGAYDLGMHNENLILKATDLGLGTLVMGIRDVKKLHEVLSIPEDEIVMSVIAVGHAGVDAQMPKRKSVDEIAKFY</sequence>
<dbReference type="STRING" id="1732.SAMN02910417_00361"/>
<dbReference type="InterPro" id="IPR029479">
    <property type="entry name" value="Nitroreductase"/>
</dbReference>
<dbReference type="Proteomes" id="UP000199228">
    <property type="component" value="Unassembled WGS sequence"/>
</dbReference>
<dbReference type="GO" id="GO:0016491">
    <property type="term" value="F:oxidoreductase activity"/>
    <property type="evidence" value="ECO:0007669"/>
    <property type="project" value="UniProtKB-KW"/>
</dbReference>
<accession>A0A1G6AAP0</accession>
<protein>
    <submittedName>
        <fullName evidence="4">Nitroreductase</fullName>
    </submittedName>
</protein>
<dbReference type="OrthoDB" id="9812105at2"/>
<proteinExistence type="inferred from homology"/>
<dbReference type="AlphaFoldDB" id="A0A1G6AAP0"/>